<proteinExistence type="predicted"/>
<reference evidence="2 3" key="1">
    <citation type="submission" date="2019-06" db="EMBL/GenBank/DDBJ databases">
        <title>Complete genome of Microbacterium foliorum M2.</title>
        <authorList>
            <person name="Cao G."/>
        </authorList>
    </citation>
    <scope>NUCLEOTIDE SEQUENCE [LARGE SCALE GENOMIC DNA]</scope>
    <source>
        <strain evidence="2 3">M2</strain>
    </source>
</reference>
<dbReference type="Gene3D" id="3.40.50.11010">
    <property type="match status" value="1"/>
</dbReference>
<evidence type="ECO:0000313" key="3">
    <source>
        <dbReference type="Proteomes" id="UP000316125"/>
    </source>
</evidence>
<dbReference type="InterPro" id="IPR055259">
    <property type="entry name" value="YkvP/CgeB_Glyco_trans-like"/>
</dbReference>
<dbReference type="SUPFAM" id="SSF53756">
    <property type="entry name" value="UDP-Glycosyltransferase/glycogen phosphorylase"/>
    <property type="match status" value="1"/>
</dbReference>
<dbReference type="EMBL" id="CP041040">
    <property type="protein sequence ID" value="QDE35752.1"/>
    <property type="molecule type" value="Genomic_DNA"/>
</dbReference>
<dbReference type="RefSeq" id="WP_140037902.1">
    <property type="nucleotide sequence ID" value="NZ_CP041040.1"/>
</dbReference>
<dbReference type="GO" id="GO:0016740">
    <property type="term" value="F:transferase activity"/>
    <property type="evidence" value="ECO:0007669"/>
    <property type="project" value="UniProtKB-KW"/>
</dbReference>
<gene>
    <name evidence="2" type="ORF">FIV50_13700</name>
</gene>
<evidence type="ECO:0000259" key="1">
    <source>
        <dbReference type="Pfam" id="PF13524"/>
    </source>
</evidence>
<dbReference type="Gene3D" id="3.40.50.2000">
    <property type="entry name" value="Glycogen Phosphorylase B"/>
    <property type="match status" value="1"/>
</dbReference>
<sequence>MTDAAARAGAPPARILFLSHSHPFGAFRVGSHHYARVLSARGADVVHLSTPISLLHRLTGRVDRQHLAGVPGRARRDDDGVLQVVPRTTLPAPVGAPSVARMLKREGIAAGFDAVLIDQPLLWDGSVRSLSDRVIYRPTDLYPDGLKQSLQRRILDEVDGVIATSDEVLRGLGALRVPSLVLENGAEVARFAPQVAEHRPRAARCVYVGALDARFDWERVEAWARARPDVDFLIAGPDASPPRPVPSNVDVVGPVPYAEVPALLHTSRVGLLPLSDSPLNAGRSPMKLYEYLAAGLSVVARETPGIRAASDLGIEVYTDDSDADAALERALAQTSPNRAGGEASSAASWERKTDSLEDFLRSIRARRA</sequence>
<accession>A0A4Y5YSB8</accession>
<protein>
    <submittedName>
        <fullName evidence="2">Glycosyltransferase family 1 protein</fullName>
    </submittedName>
</protein>
<feature type="domain" description="Spore protein YkvP/CgeB glycosyl transferase-like" evidence="1">
    <location>
        <begin position="220"/>
        <end position="334"/>
    </location>
</feature>
<dbReference type="OrthoDB" id="9771846at2"/>
<dbReference type="AlphaFoldDB" id="A0A4Y5YSB8"/>
<evidence type="ECO:0000313" key="2">
    <source>
        <dbReference type="EMBL" id="QDE35752.1"/>
    </source>
</evidence>
<name>A0A4Y5YSB8_9MICO</name>
<organism evidence="2 3">
    <name type="scientific">Microbacterium foliorum</name>
    <dbReference type="NCBI Taxonomy" id="104336"/>
    <lineage>
        <taxon>Bacteria</taxon>
        <taxon>Bacillati</taxon>
        <taxon>Actinomycetota</taxon>
        <taxon>Actinomycetes</taxon>
        <taxon>Micrococcales</taxon>
        <taxon>Microbacteriaceae</taxon>
        <taxon>Microbacterium</taxon>
    </lineage>
</organism>
<dbReference type="Proteomes" id="UP000316125">
    <property type="component" value="Chromosome"/>
</dbReference>
<dbReference type="PANTHER" id="PTHR12526">
    <property type="entry name" value="GLYCOSYLTRANSFERASE"/>
    <property type="match status" value="1"/>
</dbReference>
<keyword evidence="2" id="KW-0808">Transferase</keyword>
<dbReference type="Pfam" id="PF13524">
    <property type="entry name" value="Glyco_trans_1_2"/>
    <property type="match status" value="1"/>
</dbReference>